<evidence type="ECO:0000256" key="12">
    <source>
        <dbReference type="ARBA" id="ARBA00023288"/>
    </source>
</evidence>
<sequence length="416" mass="42843">MLSKVAVALAAVSLVSGQTFSECNPLKKTCNPDPAFGKEGASCDFTTGPCDAFKAMAGKDVKFDSKGALASMDGPRQAPTLRSDKYLFFGRIDIEMQAAPGKGIISSIVLQSDTLDEIDFEHIGSDDKQVQSNYFYKGDTTTYDRGGFHPVNDPFGVMHTYSFEWTPDKIDWIINGAVVRTLTRAAVGDNYPQSPMQVKLGAWVAGFEGNDPGTIAWSGGIADFSNGPSTAIYKSIKIVDYAGGSSATDKDVKEYVYSDNSGSASSIKVNLKDGSGSKDGESASSSSTSASSTASPPTASPPTASPPTASPTTASPPTSSSSTSSNSEASSVTRTSALQCTRVTTVPSNPGAIAAAANPVKLHVPDSNTTSLTTSTTLRDFSTSATTVTPPQVAANAAAGGAVFGAASLLLAILAI</sequence>
<dbReference type="SUPFAM" id="SSF49899">
    <property type="entry name" value="Concanavalin A-like lectins/glucanases"/>
    <property type="match status" value="1"/>
</dbReference>
<organism evidence="22 23">
    <name type="scientific">Cordyceps javanica</name>
    <dbReference type="NCBI Taxonomy" id="43265"/>
    <lineage>
        <taxon>Eukaryota</taxon>
        <taxon>Fungi</taxon>
        <taxon>Dikarya</taxon>
        <taxon>Ascomycota</taxon>
        <taxon>Pezizomycotina</taxon>
        <taxon>Sordariomycetes</taxon>
        <taxon>Hypocreomycetidae</taxon>
        <taxon>Hypocreales</taxon>
        <taxon>Cordycipitaceae</taxon>
        <taxon>Cordyceps</taxon>
    </lineage>
</organism>
<keyword evidence="7 20" id="KW-0732">Signal</keyword>
<dbReference type="PROSITE" id="PS51762">
    <property type="entry name" value="GH16_2"/>
    <property type="match status" value="1"/>
</dbReference>
<evidence type="ECO:0000256" key="19">
    <source>
        <dbReference type="SAM" id="MobiDB-lite"/>
    </source>
</evidence>
<comment type="caution">
    <text evidence="22">The sequence shown here is derived from an EMBL/GenBank/DDBJ whole genome shotgun (WGS) entry which is preliminary data.</text>
</comment>
<evidence type="ECO:0000313" key="23">
    <source>
        <dbReference type="Proteomes" id="UP000315783"/>
    </source>
</evidence>
<dbReference type="InterPro" id="IPR017168">
    <property type="entry name" value="CHR-like"/>
</dbReference>
<feature type="active site" description="Proton donor" evidence="17">
    <location>
        <position position="121"/>
    </location>
</feature>
<dbReference type="GO" id="GO:0008843">
    <property type="term" value="F:endochitinase activity"/>
    <property type="evidence" value="ECO:0007669"/>
    <property type="project" value="UniProtKB-EC"/>
</dbReference>
<feature type="active site" description="Nucleophile" evidence="17">
    <location>
        <position position="117"/>
    </location>
</feature>
<evidence type="ECO:0000256" key="13">
    <source>
        <dbReference type="ARBA" id="ARBA00023295"/>
    </source>
</evidence>
<evidence type="ECO:0000256" key="1">
    <source>
        <dbReference type="ARBA" id="ARBA00000822"/>
    </source>
</evidence>
<dbReference type="PANTHER" id="PTHR10963">
    <property type="entry name" value="GLYCOSYL HYDROLASE-RELATED"/>
    <property type="match status" value="1"/>
</dbReference>
<keyword evidence="9 16" id="KW-0472">Membrane</keyword>
<feature type="compositionally biased region" description="Pro residues" evidence="19">
    <location>
        <begin position="298"/>
        <end position="309"/>
    </location>
</feature>
<evidence type="ECO:0000256" key="10">
    <source>
        <dbReference type="ARBA" id="ARBA00023157"/>
    </source>
</evidence>
<keyword evidence="8 16" id="KW-0378">Hydrolase</keyword>
<comment type="subcellular location">
    <subcellularLocation>
        <location evidence="2">Cell envelope</location>
    </subcellularLocation>
    <subcellularLocation>
        <location evidence="3">Membrane</location>
        <topology evidence="3">Lipid-anchor</topology>
        <topology evidence="3">GPI-anchor</topology>
    </subcellularLocation>
</comment>
<keyword evidence="14" id="KW-0961">Cell wall biogenesis/degradation</keyword>
<feature type="disulfide bond" evidence="18">
    <location>
        <begin position="23"/>
        <end position="30"/>
    </location>
</feature>
<dbReference type="EC" id="3.2.-.-" evidence="16"/>
<dbReference type="GO" id="GO:0031505">
    <property type="term" value="P:fungal-type cell wall organization"/>
    <property type="evidence" value="ECO:0007669"/>
    <property type="project" value="TreeGrafter"/>
</dbReference>
<evidence type="ECO:0000256" key="14">
    <source>
        <dbReference type="ARBA" id="ARBA00023316"/>
    </source>
</evidence>
<feature type="domain" description="GH16" evidence="21">
    <location>
        <begin position="24"/>
        <end position="250"/>
    </location>
</feature>
<keyword evidence="6" id="KW-0808">Transferase</keyword>
<keyword evidence="4" id="KW-0336">GPI-anchor</keyword>
<dbReference type="GO" id="GO:0016757">
    <property type="term" value="F:glycosyltransferase activity"/>
    <property type="evidence" value="ECO:0007669"/>
    <property type="project" value="UniProtKB-KW"/>
</dbReference>
<evidence type="ECO:0000256" key="18">
    <source>
        <dbReference type="PIRSR" id="PIRSR037299-2"/>
    </source>
</evidence>
<feature type="region of interest" description="Disordered" evidence="19">
    <location>
        <begin position="263"/>
        <end position="343"/>
    </location>
</feature>
<feature type="chain" id="PRO_5022157862" description="Crh-like protein" evidence="20">
    <location>
        <begin position="18"/>
        <end position="416"/>
    </location>
</feature>
<evidence type="ECO:0000256" key="11">
    <source>
        <dbReference type="ARBA" id="ARBA00023180"/>
    </source>
</evidence>
<dbReference type="Pfam" id="PF00722">
    <property type="entry name" value="Glyco_hydro_16"/>
    <property type="match status" value="1"/>
</dbReference>
<name>A0A545VX23_9HYPO</name>
<evidence type="ECO:0000259" key="21">
    <source>
        <dbReference type="PROSITE" id="PS51762"/>
    </source>
</evidence>
<protein>
    <recommendedName>
        <fullName evidence="16">Crh-like protein</fullName>
        <ecNumber evidence="16">3.2.-.-</ecNumber>
    </recommendedName>
</protein>
<dbReference type="GO" id="GO:0005975">
    <property type="term" value="P:carbohydrate metabolic process"/>
    <property type="evidence" value="ECO:0007669"/>
    <property type="project" value="InterPro"/>
</dbReference>
<evidence type="ECO:0000256" key="2">
    <source>
        <dbReference type="ARBA" id="ARBA00004196"/>
    </source>
</evidence>
<evidence type="ECO:0000256" key="8">
    <source>
        <dbReference type="ARBA" id="ARBA00022801"/>
    </source>
</evidence>
<feature type="signal peptide" evidence="20">
    <location>
        <begin position="1"/>
        <end position="17"/>
    </location>
</feature>
<dbReference type="OrthoDB" id="4781at2759"/>
<evidence type="ECO:0000256" key="3">
    <source>
        <dbReference type="ARBA" id="ARBA00004589"/>
    </source>
</evidence>
<proteinExistence type="inferred from homology"/>
<comment type="catalytic activity">
    <reaction evidence="1">
        <text>Random endo-hydrolysis of N-acetyl-beta-D-glucosaminide (1-&gt;4)-beta-linkages in chitin and chitodextrins.</text>
        <dbReference type="EC" id="3.2.1.14"/>
    </reaction>
</comment>
<dbReference type="Proteomes" id="UP000315783">
    <property type="component" value="Unassembled WGS sequence"/>
</dbReference>
<evidence type="ECO:0000256" key="16">
    <source>
        <dbReference type="PIRNR" id="PIRNR037299"/>
    </source>
</evidence>
<evidence type="ECO:0000256" key="6">
    <source>
        <dbReference type="ARBA" id="ARBA00022679"/>
    </source>
</evidence>
<feature type="compositionally biased region" description="Low complexity" evidence="19">
    <location>
        <begin position="310"/>
        <end position="331"/>
    </location>
</feature>
<dbReference type="PANTHER" id="PTHR10963:SF68">
    <property type="entry name" value="GLYCOSIDASE CRH1-RELATED"/>
    <property type="match status" value="1"/>
</dbReference>
<evidence type="ECO:0000256" key="9">
    <source>
        <dbReference type="ARBA" id="ARBA00023136"/>
    </source>
</evidence>
<reference evidence="22 23" key="1">
    <citation type="journal article" date="2019" name="Appl. Microbiol. Biotechnol.">
        <title>Genome sequence of Isaria javanica and comparative genome analysis insights into family S53 peptidase evolution in fungal entomopathogens.</title>
        <authorList>
            <person name="Lin R."/>
            <person name="Zhang X."/>
            <person name="Xin B."/>
            <person name="Zou M."/>
            <person name="Gao Y."/>
            <person name="Qin F."/>
            <person name="Hu Q."/>
            <person name="Xie B."/>
            <person name="Cheng X."/>
        </authorList>
    </citation>
    <scope>NUCLEOTIDE SEQUENCE [LARGE SCALE GENOMIC DNA]</scope>
    <source>
        <strain evidence="22 23">IJ1G</strain>
    </source>
</reference>
<evidence type="ECO:0000256" key="20">
    <source>
        <dbReference type="SAM" id="SignalP"/>
    </source>
</evidence>
<keyword evidence="12" id="KW-0449">Lipoprotein</keyword>
<keyword evidence="13" id="KW-0326">Glycosidase</keyword>
<feature type="compositionally biased region" description="Polar residues" evidence="19">
    <location>
        <begin position="332"/>
        <end position="343"/>
    </location>
</feature>
<keyword evidence="23" id="KW-1185">Reference proteome</keyword>
<dbReference type="GO" id="GO:0009277">
    <property type="term" value="C:fungal-type cell wall"/>
    <property type="evidence" value="ECO:0007669"/>
    <property type="project" value="TreeGrafter"/>
</dbReference>
<evidence type="ECO:0000256" key="15">
    <source>
        <dbReference type="ARBA" id="ARBA00038074"/>
    </source>
</evidence>
<evidence type="ECO:0000256" key="4">
    <source>
        <dbReference type="ARBA" id="ARBA00022622"/>
    </source>
</evidence>
<evidence type="ECO:0000256" key="5">
    <source>
        <dbReference type="ARBA" id="ARBA00022676"/>
    </source>
</evidence>
<dbReference type="PIRSF" id="PIRSF037299">
    <property type="entry name" value="Glycosidase_CRH1_prd"/>
    <property type="match status" value="1"/>
</dbReference>
<dbReference type="InterPro" id="IPR050546">
    <property type="entry name" value="Glycosyl_Hydrlase_16"/>
</dbReference>
<evidence type="ECO:0000256" key="17">
    <source>
        <dbReference type="PIRSR" id="PIRSR037299-1"/>
    </source>
</evidence>
<feature type="compositionally biased region" description="Low complexity" evidence="19">
    <location>
        <begin position="282"/>
        <end position="297"/>
    </location>
</feature>
<dbReference type="EMBL" id="SPUK01000010">
    <property type="protein sequence ID" value="TQV94366.1"/>
    <property type="molecule type" value="Genomic_DNA"/>
</dbReference>
<evidence type="ECO:0000313" key="22">
    <source>
        <dbReference type="EMBL" id="TQV94366.1"/>
    </source>
</evidence>
<gene>
    <name evidence="22" type="ORF">IF1G_07245</name>
</gene>
<keyword evidence="5" id="KW-0328">Glycosyltransferase</keyword>
<dbReference type="AlphaFoldDB" id="A0A545VX23"/>
<dbReference type="CDD" id="cd02183">
    <property type="entry name" value="GH16_fungal_CRH1_transglycosylase"/>
    <property type="match status" value="1"/>
</dbReference>
<keyword evidence="11" id="KW-0325">Glycoprotein</keyword>
<dbReference type="InterPro" id="IPR013320">
    <property type="entry name" value="ConA-like_dom_sf"/>
</dbReference>
<comment type="similarity">
    <text evidence="15">Belongs to the glycosyl hydrolase 16 family. CRH1 subfamily.</text>
</comment>
<keyword evidence="10 18" id="KW-1015">Disulfide bond</keyword>
<dbReference type="Gene3D" id="2.60.120.200">
    <property type="match status" value="1"/>
</dbReference>
<dbReference type="GO" id="GO:0098552">
    <property type="term" value="C:side of membrane"/>
    <property type="evidence" value="ECO:0007669"/>
    <property type="project" value="UniProtKB-KW"/>
</dbReference>
<dbReference type="STRING" id="43265.A0A545VX23"/>
<dbReference type="InterPro" id="IPR000757">
    <property type="entry name" value="Beta-glucanase-like"/>
</dbReference>
<evidence type="ECO:0000256" key="7">
    <source>
        <dbReference type="ARBA" id="ARBA00022729"/>
    </source>
</evidence>
<accession>A0A545VX23</accession>